<accession>A0A511JNL3</accession>
<reference evidence="2 3" key="1">
    <citation type="submission" date="2019-07" db="EMBL/GenBank/DDBJ databases">
        <title>Whole genome shotgun sequence of Cellulomonas terrae NBRC 100819.</title>
        <authorList>
            <person name="Hosoyama A."/>
            <person name="Uohara A."/>
            <person name="Ohji S."/>
            <person name="Ichikawa N."/>
        </authorList>
    </citation>
    <scope>NUCLEOTIDE SEQUENCE [LARGE SCALE GENOMIC DNA]</scope>
    <source>
        <strain evidence="2 3">NBRC 100819</strain>
    </source>
</reference>
<dbReference type="GO" id="GO:0004252">
    <property type="term" value="F:serine-type endopeptidase activity"/>
    <property type="evidence" value="ECO:0007669"/>
    <property type="project" value="UniProtKB-UniRule"/>
</dbReference>
<dbReference type="InterPro" id="IPR001733">
    <property type="entry name" value="Peptidase_S26B"/>
</dbReference>
<sequence length="178" mass="18747">MRVLRGLGNAVLWLLAVLGLASVLVWGATKLGYIQPLVVISGSMEPGIMTRDLLVDVPTPTSDLRVGDVASIFNPITQNLVTHRIVSIEPMGGSTWEIRMKGDANASEDGGAYVVGDRVWTPAVQVTGGGNVIATMTNRSVVVPIAVTILALIGLTVLPRPEDDDDVPTPVLEGAVTR</sequence>
<dbReference type="AlphaFoldDB" id="A0A511JNL3"/>
<keyword evidence="3" id="KW-1185">Reference proteome</keyword>
<dbReference type="EMBL" id="BJWH01000018">
    <property type="protein sequence ID" value="GEL99529.1"/>
    <property type="molecule type" value="Genomic_DNA"/>
</dbReference>
<dbReference type="GO" id="GO:0016020">
    <property type="term" value="C:membrane"/>
    <property type="evidence" value="ECO:0007669"/>
    <property type="project" value="UniProtKB-UniRule"/>
</dbReference>
<dbReference type="RefSeq" id="WP_146847175.1">
    <property type="nucleotide sequence ID" value="NZ_BJWH01000018.1"/>
</dbReference>
<name>A0A511JNL3_9CELL</name>
<proteinExistence type="predicted"/>
<dbReference type="Proteomes" id="UP000321049">
    <property type="component" value="Unassembled WGS sequence"/>
</dbReference>
<evidence type="ECO:0000313" key="3">
    <source>
        <dbReference type="Proteomes" id="UP000321049"/>
    </source>
</evidence>
<dbReference type="EC" id="3.4.21.89" evidence="1"/>
<dbReference type="OrthoDB" id="3178064at2"/>
<dbReference type="GO" id="GO:0009003">
    <property type="term" value="F:signal peptidase activity"/>
    <property type="evidence" value="ECO:0007669"/>
    <property type="project" value="UniProtKB-EC"/>
</dbReference>
<comment type="caution">
    <text evidence="2">The sequence shown here is derived from an EMBL/GenBank/DDBJ whole genome shotgun (WGS) entry which is preliminary data.</text>
</comment>
<protein>
    <recommendedName>
        <fullName evidence="1">Signal peptidase I</fullName>
        <ecNumber evidence="1">3.4.21.89</ecNumber>
    </recommendedName>
</protein>
<gene>
    <name evidence="2" type="ORF">CTE05_30760</name>
</gene>
<dbReference type="NCBIfam" id="TIGR02228">
    <property type="entry name" value="sigpep_I_arch"/>
    <property type="match status" value="1"/>
</dbReference>
<dbReference type="GO" id="GO:0006465">
    <property type="term" value="P:signal peptide processing"/>
    <property type="evidence" value="ECO:0007669"/>
    <property type="project" value="UniProtKB-UniRule"/>
</dbReference>
<evidence type="ECO:0000313" key="2">
    <source>
        <dbReference type="EMBL" id="GEL99529.1"/>
    </source>
</evidence>
<organism evidence="2 3">
    <name type="scientific">Cellulomonas terrae</name>
    <dbReference type="NCBI Taxonomy" id="311234"/>
    <lineage>
        <taxon>Bacteria</taxon>
        <taxon>Bacillati</taxon>
        <taxon>Actinomycetota</taxon>
        <taxon>Actinomycetes</taxon>
        <taxon>Micrococcales</taxon>
        <taxon>Cellulomonadaceae</taxon>
        <taxon>Cellulomonas</taxon>
    </lineage>
</organism>
<evidence type="ECO:0000256" key="1">
    <source>
        <dbReference type="NCBIfam" id="TIGR02228"/>
    </source>
</evidence>
<dbReference type="CDD" id="cd06462">
    <property type="entry name" value="Peptidase_S24_S26"/>
    <property type="match status" value="1"/>
</dbReference>